<dbReference type="Pfam" id="PF18962">
    <property type="entry name" value="Por_Secre_tail"/>
    <property type="match status" value="1"/>
</dbReference>
<feature type="non-terminal residue" evidence="3">
    <location>
        <position position="1"/>
    </location>
</feature>
<dbReference type="Pfam" id="PF18676">
    <property type="entry name" value="MBG_2"/>
    <property type="match status" value="1"/>
</dbReference>
<dbReference type="Proteomes" id="UP000199564">
    <property type="component" value="Unassembled WGS sequence"/>
</dbReference>
<dbReference type="InterPro" id="IPR041286">
    <property type="entry name" value="MBG_2"/>
</dbReference>
<dbReference type="RefSeq" id="WP_139217487.1">
    <property type="nucleotide sequence ID" value="NZ_FOVW01000006.1"/>
</dbReference>
<evidence type="ECO:0000259" key="2">
    <source>
        <dbReference type="Pfam" id="PF18962"/>
    </source>
</evidence>
<evidence type="ECO:0000259" key="1">
    <source>
        <dbReference type="Pfam" id="PF18676"/>
    </source>
</evidence>
<feature type="domain" description="MBG" evidence="1">
    <location>
        <begin position="35"/>
        <end position="106"/>
    </location>
</feature>
<dbReference type="SUPFAM" id="SSF49373">
    <property type="entry name" value="Invasin/intimin cell-adhesion fragments"/>
    <property type="match status" value="1"/>
</dbReference>
<dbReference type="EMBL" id="FOVW01000006">
    <property type="protein sequence ID" value="SFO44149.1"/>
    <property type="molecule type" value="Genomic_DNA"/>
</dbReference>
<dbReference type="AlphaFoldDB" id="A0A1I5H7J6"/>
<evidence type="ECO:0000313" key="3">
    <source>
        <dbReference type="EMBL" id="SFO44149.1"/>
    </source>
</evidence>
<keyword evidence="4" id="KW-1185">Reference proteome</keyword>
<proteinExistence type="predicted"/>
<dbReference type="STRING" id="226506.SAMN04488519_106330"/>
<sequence length="619" mass="65695">GGPYEISAELSPAGVLSNYDITYNTAEFTITKRPITVTADNNSKYCGQVDPGLTYQVTSGSLTFTDAFTGNVARVSGEGTGVYSINQGSLVLNPNYDLTFISGQFTINGVSIDASASGTPVQIGTAATLNATVTPSPSGAPLAGVSVVFVVKNEAGGTVFTSAPVLTNASGIATHQTNAFTNAIGVYKVTAIAGTGCASSVAYIPVYDPNDSFVTGGGWINSPEGAMPDNPTAVGKANFGFVSKYKKGSNQVDGNTEFQFNAGNINFKSTMHESGSLVISGGKATYRGTGTINGQPGYKFVVVAIDGNWNGGTNPDRFRIKITTATGGTTIYDNQIGKDENGTDATVLGNNGQGGGSIVIHEVKKGNKRVVADLIQVPWNTPIETVKKEVEKMSLTWFEAKKLPMTLQSDSYDPLTPGIYELKADLIANEFYSLDEPISIQVLVLNKPEALDIVVDNNKFASNLKSGEVLGYLNTIDPADNIHSYSLDENPEVQLNGNKLIWMGNSIPASLSLRVSSTDRAGQTISKEIVLNRELKPGEFFVYPNPASSETNILIDLDYLSGTVAIQIYDAIGRVVGENVAIREGRFTQTFNLDGLAAGMYTVQVRMGNMVMTKRLIIK</sequence>
<dbReference type="InterPro" id="IPR026444">
    <property type="entry name" value="Secre_tail"/>
</dbReference>
<accession>A0A1I5H7J6</accession>
<feature type="domain" description="Secretion system C-terminal sorting" evidence="2">
    <location>
        <begin position="542"/>
        <end position="618"/>
    </location>
</feature>
<dbReference type="NCBIfam" id="TIGR04183">
    <property type="entry name" value="Por_Secre_tail"/>
    <property type="match status" value="1"/>
</dbReference>
<name>A0A1I5H7J6_9BACT</name>
<protein>
    <submittedName>
        <fullName evidence="3">Por secretion system C-terminal sorting domain-containing protein</fullName>
    </submittedName>
</protein>
<organism evidence="3 4">
    <name type="scientific">Algoriphagus ornithinivorans</name>
    <dbReference type="NCBI Taxonomy" id="226506"/>
    <lineage>
        <taxon>Bacteria</taxon>
        <taxon>Pseudomonadati</taxon>
        <taxon>Bacteroidota</taxon>
        <taxon>Cytophagia</taxon>
        <taxon>Cytophagales</taxon>
        <taxon>Cyclobacteriaceae</taxon>
        <taxon>Algoriphagus</taxon>
    </lineage>
</organism>
<evidence type="ECO:0000313" key="4">
    <source>
        <dbReference type="Proteomes" id="UP000199564"/>
    </source>
</evidence>
<reference evidence="4" key="1">
    <citation type="submission" date="2016-10" db="EMBL/GenBank/DDBJ databases">
        <authorList>
            <person name="Varghese N."/>
            <person name="Submissions S."/>
        </authorList>
    </citation>
    <scope>NUCLEOTIDE SEQUENCE [LARGE SCALE GENOMIC DNA]</scope>
    <source>
        <strain evidence="4">DSM 15282</strain>
    </source>
</reference>
<dbReference type="InterPro" id="IPR008964">
    <property type="entry name" value="Invasin/intimin_cell_adhesion"/>
</dbReference>
<gene>
    <name evidence="3" type="ORF">SAMN04488519_106330</name>
</gene>